<evidence type="ECO:0000256" key="1">
    <source>
        <dbReference type="SAM" id="SignalP"/>
    </source>
</evidence>
<dbReference type="RefSeq" id="WP_011479257.1">
    <property type="nucleotide sequence ID" value="NC_007947.1"/>
</dbReference>
<evidence type="ECO:0000259" key="2">
    <source>
        <dbReference type="Pfam" id="PF08450"/>
    </source>
</evidence>
<dbReference type="HOGENOM" id="CLU_070070_2_0_4"/>
<feature type="signal peptide" evidence="1">
    <location>
        <begin position="1"/>
        <end position="20"/>
    </location>
</feature>
<dbReference type="EMBL" id="CP000284">
    <property type="protein sequence ID" value="ABE49160.1"/>
    <property type="molecule type" value="Genomic_DNA"/>
</dbReference>
<dbReference type="EMBL" id="CP000284">
    <property type="protein sequence ID" value="ABE49304.1"/>
    <property type="molecule type" value="Genomic_DNA"/>
</dbReference>
<dbReference type="KEGG" id="mfa:Mfla_0892"/>
<dbReference type="InterPro" id="IPR011042">
    <property type="entry name" value="6-blade_b-propeller_TolB-like"/>
</dbReference>
<keyword evidence="1" id="KW-0732">Signal</keyword>
<sequence length="288" mass="31211">MVKTVVAVWLGSALMLSATASGHELKVVQGFNNPESVLADRAGRVFVSEIGEFDQDGDGQISVIEPDGQRRVLASGMNDPKGLALIGRDLYVTDKDRILKVDGDGQWEVLVDKSAFPVSPRFLNDLEPDYEGKYLYVSDSGDIANQGGTSGAIYRVILATNKVETVISHQMDDRIKAPNGLWMDDTGEVLIFADFARGVLYKLDLLNRHLIELATGLGSSDGVAMGANRKLYVSDYVGGKVFSLNMEDEVALEHEGFQSAADIGVTPDGKILLVPDMKAGTVTWLHLH</sequence>
<dbReference type="Proteomes" id="UP000002440">
    <property type="component" value="Chromosome"/>
</dbReference>
<reference evidence="4 5" key="1">
    <citation type="submission" date="2006-03" db="EMBL/GenBank/DDBJ databases">
        <title>Complete sequence of Methylobacillus flagellatus KT.</title>
        <authorList>
            <consortium name="US DOE Joint Genome Institute"/>
            <person name="Copeland A."/>
            <person name="Lucas S."/>
            <person name="Lapidus A."/>
            <person name="Barry K."/>
            <person name="Detter J.C."/>
            <person name="Glavina del Rio T."/>
            <person name="Hammon N."/>
            <person name="Israni S."/>
            <person name="Dalin E."/>
            <person name="Tice H."/>
            <person name="Pitluck S."/>
            <person name="Brettin T."/>
            <person name="Bruce D."/>
            <person name="Han C."/>
            <person name="Tapia R."/>
            <person name="Saunders E."/>
            <person name="Gilna P."/>
            <person name="Schmutz J."/>
            <person name="Larimer F."/>
            <person name="Land M."/>
            <person name="Kyrpides N."/>
            <person name="Anderson I."/>
            <person name="Richardson P."/>
        </authorList>
    </citation>
    <scope>NUCLEOTIDE SEQUENCE [LARGE SCALE GENOMIC DNA]</scope>
    <source>
        <strain evidence="4">KT</strain>
        <strain evidence="5">KT / ATCC 51484 / DSM 6875</strain>
    </source>
</reference>
<dbReference type="KEGG" id="mfa:Mfla_1036"/>
<organism evidence="4 5">
    <name type="scientific">Methylobacillus flagellatus (strain ATCC 51484 / DSM 6875 / VKM B-1610 / KT)</name>
    <dbReference type="NCBI Taxonomy" id="265072"/>
    <lineage>
        <taxon>Bacteria</taxon>
        <taxon>Pseudomonadati</taxon>
        <taxon>Pseudomonadota</taxon>
        <taxon>Betaproteobacteria</taxon>
        <taxon>Nitrosomonadales</taxon>
        <taxon>Methylophilaceae</taxon>
        <taxon>Methylobacillus</taxon>
    </lineage>
</organism>
<dbReference type="OrthoDB" id="7675395at2"/>
<gene>
    <name evidence="3" type="ordered locus">Mfla_0892</name>
    <name evidence="4" type="ordered locus">Mfla_1036</name>
</gene>
<evidence type="ECO:0000313" key="3">
    <source>
        <dbReference type="EMBL" id="ABE49160.1"/>
    </source>
</evidence>
<feature type="chain" id="PRO_5007923059" description="SMP-30/Gluconolactonase/LRE-like region domain-containing protein" evidence="1">
    <location>
        <begin position="21"/>
        <end position="288"/>
    </location>
</feature>
<protein>
    <recommendedName>
        <fullName evidence="2">SMP-30/Gluconolactonase/LRE-like region domain-containing protein</fullName>
    </recommendedName>
</protein>
<proteinExistence type="predicted"/>
<dbReference type="Pfam" id="PF08450">
    <property type="entry name" value="SGL"/>
    <property type="match status" value="1"/>
</dbReference>
<name>Q1H2I3_METFK</name>
<accession>Q1H2I3</accession>
<dbReference type="AlphaFoldDB" id="Q1H2I3"/>
<dbReference type="InterPro" id="IPR013658">
    <property type="entry name" value="SGL"/>
</dbReference>
<dbReference type="SUPFAM" id="SSF63829">
    <property type="entry name" value="Calcium-dependent phosphotriesterase"/>
    <property type="match status" value="1"/>
</dbReference>
<dbReference type="STRING" id="265072.Mfla_0892"/>
<keyword evidence="5" id="KW-1185">Reference proteome</keyword>
<feature type="domain" description="SMP-30/Gluconolactonase/LRE-like region" evidence="2">
    <location>
        <begin position="89"/>
        <end position="249"/>
    </location>
</feature>
<dbReference type="Gene3D" id="2.120.10.30">
    <property type="entry name" value="TolB, C-terminal domain"/>
    <property type="match status" value="1"/>
</dbReference>
<evidence type="ECO:0000313" key="4">
    <source>
        <dbReference type="EMBL" id="ABE49304.1"/>
    </source>
</evidence>
<dbReference type="eggNOG" id="COG3386">
    <property type="taxonomic scope" value="Bacteria"/>
</dbReference>
<evidence type="ECO:0000313" key="5">
    <source>
        <dbReference type="Proteomes" id="UP000002440"/>
    </source>
</evidence>